<feature type="compositionally biased region" description="Polar residues" evidence="1">
    <location>
        <begin position="1"/>
        <end position="18"/>
    </location>
</feature>
<comment type="caution">
    <text evidence="2">The sequence shown here is derived from an EMBL/GenBank/DDBJ whole genome shotgun (WGS) entry which is preliminary data.</text>
</comment>
<dbReference type="EMBL" id="JANAWD010000410">
    <property type="protein sequence ID" value="KAJ3479868.1"/>
    <property type="molecule type" value="Genomic_DNA"/>
</dbReference>
<protein>
    <submittedName>
        <fullName evidence="2">Uncharacterized protein</fullName>
    </submittedName>
</protein>
<evidence type="ECO:0000256" key="1">
    <source>
        <dbReference type="SAM" id="MobiDB-lite"/>
    </source>
</evidence>
<gene>
    <name evidence="2" type="ORF">NLI96_g8760</name>
</gene>
<accession>A0AAD5UWP0</accession>
<dbReference type="AlphaFoldDB" id="A0AAD5UWP0"/>
<sequence length="192" mass="22016">MNVLNHPSSPDIQISGSMVQPELISPVIGPSSPQSHTPQPTQSPTGLEPPQTPRRRRYISWGAQEPPLSTQMDLHSIETRRMSSRSWYNDSRDSSEDFVFEESKQSGGQSIDFTKAFNDFRRMPWKSTRIAIDYQPSESARARTEKPAESWYTKRNRETVDLLANDVTREATSPLTRSKRSRRRSMYSRRAA</sequence>
<proteinExistence type="predicted"/>
<evidence type="ECO:0000313" key="2">
    <source>
        <dbReference type="EMBL" id="KAJ3479868.1"/>
    </source>
</evidence>
<feature type="region of interest" description="Disordered" evidence="1">
    <location>
        <begin position="166"/>
        <end position="192"/>
    </location>
</feature>
<organism evidence="2 3">
    <name type="scientific">Meripilus lineatus</name>
    <dbReference type="NCBI Taxonomy" id="2056292"/>
    <lineage>
        <taxon>Eukaryota</taxon>
        <taxon>Fungi</taxon>
        <taxon>Dikarya</taxon>
        <taxon>Basidiomycota</taxon>
        <taxon>Agaricomycotina</taxon>
        <taxon>Agaricomycetes</taxon>
        <taxon>Polyporales</taxon>
        <taxon>Meripilaceae</taxon>
        <taxon>Meripilus</taxon>
    </lineage>
</organism>
<feature type="compositionally biased region" description="Basic residues" evidence="1">
    <location>
        <begin position="177"/>
        <end position="192"/>
    </location>
</feature>
<dbReference type="Proteomes" id="UP001212997">
    <property type="component" value="Unassembled WGS sequence"/>
</dbReference>
<reference evidence="2" key="1">
    <citation type="submission" date="2022-07" db="EMBL/GenBank/DDBJ databases">
        <title>Genome Sequence of Physisporinus lineatus.</title>
        <authorList>
            <person name="Buettner E."/>
        </authorList>
    </citation>
    <scope>NUCLEOTIDE SEQUENCE</scope>
    <source>
        <strain evidence="2">VT162</strain>
    </source>
</reference>
<evidence type="ECO:0000313" key="3">
    <source>
        <dbReference type="Proteomes" id="UP001212997"/>
    </source>
</evidence>
<feature type="region of interest" description="Disordered" evidence="1">
    <location>
        <begin position="1"/>
        <end position="107"/>
    </location>
</feature>
<keyword evidence="3" id="KW-1185">Reference proteome</keyword>
<name>A0AAD5UWP0_9APHY</name>
<feature type="compositionally biased region" description="Low complexity" evidence="1">
    <location>
        <begin position="30"/>
        <end position="45"/>
    </location>
</feature>